<accession>A0A328TGC6</accession>
<comment type="caution">
    <text evidence="2">The sequence shown here is derived from an EMBL/GenBank/DDBJ whole genome shotgun (WGS) entry which is preliminary data.</text>
</comment>
<protein>
    <submittedName>
        <fullName evidence="2">TpnB protein</fullName>
    </submittedName>
</protein>
<dbReference type="AlphaFoldDB" id="A0A328TGC6"/>
<evidence type="ECO:0000259" key="1">
    <source>
        <dbReference type="Pfam" id="PF01609"/>
    </source>
</evidence>
<dbReference type="GO" id="GO:0003677">
    <property type="term" value="F:DNA binding"/>
    <property type="evidence" value="ECO:0007669"/>
    <property type="project" value="InterPro"/>
</dbReference>
<organism evidence="2 3">
    <name type="scientific">Candidatus Erwinia dacicola</name>
    <dbReference type="NCBI Taxonomy" id="252393"/>
    <lineage>
        <taxon>Bacteria</taxon>
        <taxon>Pseudomonadati</taxon>
        <taxon>Pseudomonadota</taxon>
        <taxon>Gammaproteobacteria</taxon>
        <taxon>Enterobacterales</taxon>
        <taxon>Erwiniaceae</taxon>
        <taxon>Erwinia</taxon>
    </lineage>
</organism>
<keyword evidence="3" id="KW-1185">Reference proteome</keyword>
<sequence length="84" mass="9521">MWRRLYLAADSATHKIICADLSLRRTTDAQALPDLINQTHRKIREATADGAYDARYGHDALLRKKSGHLFRHKAGCHIGRTKVP</sequence>
<dbReference type="Proteomes" id="UP000244334">
    <property type="component" value="Unassembled WGS sequence"/>
</dbReference>
<feature type="domain" description="Transposase IS4-like" evidence="1">
    <location>
        <begin position="2"/>
        <end position="72"/>
    </location>
</feature>
<dbReference type="EMBL" id="LJAM02000766">
    <property type="protein sequence ID" value="RAP69448.1"/>
    <property type="molecule type" value="Genomic_DNA"/>
</dbReference>
<gene>
    <name evidence="2" type="ORF">ACZ87_03764</name>
</gene>
<dbReference type="Pfam" id="PF01609">
    <property type="entry name" value="DDE_Tnp_1"/>
    <property type="match status" value="1"/>
</dbReference>
<dbReference type="GO" id="GO:0004803">
    <property type="term" value="F:transposase activity"/>
    <property type="evidence" value="ECO:0007669"/>
    <property type="project" value="InterPro"/>
</dbReference>
<dbReference type="GO" id="GO:0006313">
    <property type="term" value="P:DNA transposition"/>
    <property type="evidence" value="ECO:0007669"/>
    <property type="project" value="InterPro"/>
</dbReference>
<evidence type="ECO:0000313" key="2">
    <source>
        <dbReference type="EMBL" id="RAP69448.1"/>
    </source>
</evidence>
<dbReference type="InterPro" id="IPR002559">
    <property type="entry name" value="Transposase_11"/>
</dbReference>
<reference evidence="2" key="1">
    <citation type="submission" date="2018-04" db="EMBL/GenBank/DDBJ databases">
        <title>Genomes of the Obligate Erwinia dacicola and Facultative Enterobacter sp. OLF Endosymbionts of the Olive Fruit fly, Bactrocera oleae.</title>
        <authorList>
            <person name="Estes A.M."/>
            <person name="Hearn D.J."/>
            <person name="Agarwal S."/>
            <person name="Pierson E.A."/>
            <person name="Dunning-Hotopp J.C."/>
        </authorList>
    </citation>
    <scope>NUCLEOTIDE SEQUENCE [LARGE SCALE GENOMIC DNA]</scope>
    <source>
        <strain evidence="2">Oroville</strain>
    </source>
</reference>
<name>A0A328TGC6_9GAMM</name>
<evidence type="ECO:0000313" key="3">
    <source>
        <dbReference type="Proteomes" id="UP000244334"/>
    </source>
</evidence>
<proteinExistence type="predicted"/>